<dbReference type="Proteomes" id="UP001480082">
    <property type="component" value="Unassembled WGS sequence"/>
</dbReference>
<reference evidence="1 2" key="1">
    <citation type="journal article" date="2024" name="Proc. Natl. Acad. Sci. U.S.A.">
        <title>The evolutionary genomics of adaptation to stress in wild rhizobium bacteria.</title>
        <authorList>
            <person name="Kehlet-Delgado H."/>
            <person name="Montoya A.P."/>
            <person name="Jensen K.T."/>
            <person name="Wendlandt C.E."/>
            <person name="Dexheimer C."/>
            <person name="Roberts M."/>
            <person name="Torres Martinez L."/>
            <person name="Friesen M.L."/>
            <person name="Griffitts J.S."/>
            <person name="Porter S.S."/>
        </authorList>
    </citation>
    <scope>NUCLEOTIDE SEQUENCE [LARGE SCALE GENOMIC DNA]</scope>
    <source>
        <strain evidence="1 2">M0468</strain>
    </source>
</reference>
<organism evidence="1 2">
    <name type="scientific">Mesorhizobium australicum</name>
    <dbReference type="NCBI Taxonomy" id="536018"/>
    <lineage>
        <taxon>Bacteria</taxon>
        <taxon>Pseudomonadati</taxon>
        <taxon>Pseudomonadota</taxon>
        <taxon>Alphaproteobacteria</taxon>
        <taxon>Hyphomicrobiales</taxon>
        <taxon>Phyllobacteriaceae</taxon>
        <taxon>Mesorhizobium</taxon>
    </lineage>
</organism>
<dbReference type="EMBL" id="JAMYRI010000020">
    <property type="protein sequence ID" value="MER9287372.1"/>
    <property type="molecule type" value="Genomic_DNA"/>
</dbReference>
<accession>A0ACC6T635</accession>
<evidence type="ECO:0000313" key="2">
    <source>
        <dbReference type="Proteomes" id="UP001480082"/>
    </source>
</evidence>
<protein>
    <submittedName>
        <fullName evidence="1">UvrD-helicase domain-containing protein</fullName>
    </submittedName>
</protein>
<keyword evidence="2" id="KW-1185">Reference proteome</keyword>
<proteinExistence type="predicted"/>
<sequence length="934" mass="102761">MSGFSEDMPFFDEPNARPTAPSGIAARAMAARGGQNNAPDYLRGLNPEQRLAVETTEGPVLVLAGAGTGKTRVLTTRIAHILATGRAFPSQILAVTFTNKAAREMKQRIGILIGEGNVEGMPWLGTFHSIGVKLLRRHAELAGLRPDFTILDTDDVLRLIKQLIQAEGLDDKRWPAKQFAQMIDGWKNKGQGPADIAEGDARSFANGKGRELYKAYQERLQTLNACDFGDLLCHPIRIFRANPDVLKDYHRRFKYILVDEYQDTNTAQYMWLRLLAQRPSGSQPARSGSPGGRVPSFSGVSDRTEAGSYRPATPEDESAVSAEGRKPDRASEPLRGPSRDAEGAQKRWGGGPAPAGAEQPVSENRVNICCVGDDDQSIYGWRGAEVDNILRFDKDFPGATIIRLERNYRSTAHILGAASHLIAYNEGRFGKTLFTDRNDPEDGKVNVHAAWDSEEEARAIGETIEAYQRQKHNLNDMAILVRASFQMRAFEDRFITLGLNYRVIGGPRFYERMEIRDALAFFRVVANSTDDLAFERIVNVPKRGLGEATIRQIHDTARGLRIPMLEAAGTLAESDELKPKPRAALREVASNFERWQKALEATPHTELAETILEESGYTDMWKNDRSAEAPGRLENLKELIRSMEEYESLRSFLEHVALVMDAEQNAGLDAVSIMTLHSAKGLEFETVFLPGWEEGLFPHQRALDEGGRSGLEEERRLAYVGLTRAKKNLHIWFVSNRLIHGLWQSTIPSRFLEELPEAHVEVAEAGNSYGGYGNPYGGGSFASGRGGGQAAGRQNPYGASRFDNIGGNSGGGEKSGAFSNTYSTPGWQRAQANRTGATDRNWGTRSGHQVERIGYGETDSGYGAGRTSVKGRTIDGELVAKSVSDTPSAFSVGDRVFHQKFGNGNISAIEGNKLTIDFDKAGQKRVLDGFVLPV</sequence>
<comment type="caution">
    <text evidence="1">The sequence shown here is derived from an EMBL/GenBank/DDBJ whole genome shotgun (WGS) entry which is preliminary data.</text>
</comment>
<gene>
    <name evidence="1" type="ORF">NKI81_26060</name>
</gene>
<name>A0ACC6T635_9HYPH</name>
<evidence type="ECO:0000313" key="1">
    <source>
        <dbReference type="EMBL" id="MER9287372.1"/>
    </source>
</evidence>